<evidence type="ECO:0000256" key="1">
    <source>
        <dbReference type="ARBA" id="ARBA00008042"/>
    </source>
</evidence>
<accession>A0ABM1E7E0</accession>
<dbReference type="Pfam" id="PF10172">
    <property type="entry name" value="DDA1"/>
    <property type="match status" value="1"/>
</dbReference>
<feature type="compositionally biased region" description="Polar residues" evidence="4">
    <location>
        <begin position="11"/>
        <end position="26"/>
    </location>
</feature>
<feature type="region of interest" description="Disordered" evidence="4">
    <location>
        <begin position="1"/>
        <end position="39"/>
    </location>
</feature>
<comment type="function">
    <text evidence="3">Functions as a component of numerous distinct DCX (DDB1-CUL4-X-box) E3 ubiquitin-protein ligase complexes which mediate the ubiquitination and subsequent proteasomal degradation of target proteins. In the DCX complexes, acts as a scaffolding subunit required to stabilize the complex.</text>
</comment>
<dbReference type="PANTHER" id="PTHR31879:SF2">
    <property type="entry name" value="DET1- AND DDB1-ASSOCIATED PROTEIN 1"/>
    <property type="match status" value="1"/>
</dbReference>
<dbReference type="PANTHER" id="PTHR31879">
    <property type="entry name" value="DET1- AND DDB1-ASSOCIATED PROTEIN 1"/>
    <property type="match status" value="1"/>
</dbReference>
<evidence type="ECO:0000256" key="3">
    <source>
        <dbReference type="ARBA" id="ARBA00045586"/>
    </source>
</evidence>
<sequence>MADFLKGLPVHNSSNFSKFHTDNTFKSSKKPSVYISTKDHPSEQVITTEKTNILLRYLHQQWDKKNAQEEAGSV</sequence>
<protein>
    <recommendedName>
        <fullName evidence="2">DET1- and DDB1-associated protein 1</fullName>
    </recommendedName>
</protein>
<feature type="domain" description="DET1- and DDB1-associated protein 1" evidence="5">
    <location>
        <begin position="3"/>
        <end position="64"/>
    </location>
</feature>
<dbReference type="GeneID" id="106809531"/>
<keyword evidence="6" id="KW-1185">Reference proteome</keyword>
<dbReference type="RefSeq" id="XP_014668111.1">
    <property type="nucleotide sequence ID" value="XM_014812625.1"/>
</dbReference>
<gene>
    <name evidence="7" type="primary">LOC106809531</name>
</gene>
<dbReference type="Proteomes" id="UP000695022">
    <property type="component" value="Unplaced"/>
</dbReference>
<evidence type="ECO:0000259" key="5">
    <source>
        <dbReference type="Pfam" id="PF10172"/>
    </source>
</evidence>
<name>A0ABM1E7E0_PRICU</name>
<dbReference type="InterPro" id="IPR018276">
    <property type="entry name" value="DDA1_dom"/>
</dbReference>
<proteinExistence type="inferred from homology"/>
<evidence type="ECO:0000313" key="7">
    <source>
        <dbReference type="RefSeq" id="XP_014668111.1"/>
    </source>
</evidence>
<reference evidence="7" key="1">
    <citation type="submission" date="2025-08" db="UniProtKB">
        <authorList>
            <consortium name="RefSeq"/>
        </authorList>
    </citation>
    <scope>IDENTIFICATION</scope>
</reference>
<comment type="similarity">
    <text evidence="1">Belongs to the DDA1 family.</text>
</comment>
<evidence type="ECO:0000313" key="6">
    <source>
        <dbReference type="Proteomes" id="UP000695022"/>
    </source>
</evidence>
<evidence type="ECO:0000256" key="2">
    <source>
        <dbReference type="ARBA" id="ARBA00018256"/>
    </source>
</evidence>
<evidence type="ECO:0000256" key="4">
    <source>
        <dbReference type="SAM" id="MobiDB-lite"/>
    </source>
</evidence>
<dbReference type="InterPro" id="IPR033575">
    <property type="entry name" value="DDA1-like"/>
</dbReference>
<organism evidence="6 7">
    <name type="scientific">Priapulus caudatus</name>
    <name type="common">Priapulid worm</name>
    <dbReference type="NCBI Taxonomy" id="37621"/>
    <lineage>
        <taxon>Eukaryota</taxon>
        <taxon>Metazoa</taxon>
        <taxon>Ecdysozoa</taxon>
        <taxon>Scalidophora</taxon>
        <taxon>Priapulida</taxon>
        <taxon>Priapulimorpha</taxon>
        <taxon>Priapulimorphida</taxon>
        <taxon>Priapulidae</taxon>
        <taxon>Priapulus</taxon>
    </lineage>
</organism>